<dbReference type="InterPro" id="IPR006140">
    <property type="entry name" value="D-isomer_DH_NAD-bd"/>
</dbReference>
<evidence type="ECO:0000259" key="4">
    <source>
        <dbReference type="Pfam" id="PF00389"/>
    </source>
</evidence>
<dbReference type="PANTHER" id="PTHR10996">
    <property type="entry name" value="2-HYDROXYACID DEHYDROGENASE-RELATED"/>
    <property type="match status" value="1"/>
</dbReference>
<evidence type="ECO:0000313" key="7">
    <source>
        <dbReference type="Proteomes" id="UP000499080"/>
    </source>
</evidence>
<feature type="domain" description="D-isomer specific 2-hydroxyacid dehydrogenase NAD-binding" evidence="5">
    <location>
        <begin position="112"/>
        <end position="292"/>
    </location>
</feature>
<dbReference type="PANTHER" id="PTHR10996:SF277">
    <property type="entry name" value="GLYOXYLATE REDUCTASE_HYDROXYPYRUVATE REDUCTASE"/>
    <property type="match status" value="1"/>
</dbReference>
<dbReference type="InterPro" id="IPR050223">
    <property type="entry name" value="D-isomer_2-hydroxyacid_DH"/>
</dbReference>
<dbReference type="GO" id="GO:0005829">
    <property type="term" value="C:cytosol"/>
    <property type="evidence" value="ECO:0007669"/>
    <property type="project" value="TreeGrafter"/>
</dbReference>
<dbReference type="Gene3D" id="3.40.50.720">
    <property type="entry name" value="NAD(P)-binding Rossmann-like Domain"/>
    <property type="match status" value="2"/>
</dbReference>
<dbReference type="SUPFAM" id="SSF51735">
    <property type="entry name" value="NAD(P)-binding Rossmann-fold domains"/>
    <property type="match status" value="1"/>
</dbReference>
<dbReference type="CDD" id="cd05301">
    <property type="entry name" value="GDH"/>
    <property type="match status" value="1"/>
</dbReference>
<gene>
    <name evidence="6" type="primary">GRHPR_4</name>
    <name evidence="6" type="ORF">AVEN_250908_1</name>
</gene>
<dbReference type="Proteomes" id="UP000499080">
    <property type="component" value="Unassembled WGS sequence"/>
</dbReference>
<dbReference type="InterPro" id="IPR029753">
    <property type="entry name" value="D-isomer_DH_CS"/>
</dbReference>
<organism evidence="6 7">
    <name type="scientific">Araneus ventricosus</name>
    <name type="common">Orbweaver spider</name>
    <name type="synonym">Epeira ventricosa</name>
    <dbReference type="NCBI Taxonomy" id="182803"/>
    <lineage>
        <taxon>Eukaryota</taxon>
        <taxon>Metazoa</taxon>
        <taxon>Ecdysozoa</taxon>
        <taxon>Arthropoda</taxon>
        <taxon>Chelicerata</taxon>
        <taxon>Arachnida</taxon>
        <taxon>Araneae</taxon>
        <taxon>Araneomorphae</taxon>
        <taxon>Entelegynae</taxon>
        <taxon>Araneoidea</taxon>
        <taxon>Araneidae</taxon>
        <taxon>Araneus</taxon>
    </lineage>
</organism>
<dbReference type="SUPFAM" id="SSF52283">
    <property type="entry name" value="Formate/glycerate dehydrogenase catalytic domain-like"/>
    <property type="match status" value="1"/>
</dbReference>
<reference evidence="6 7" key="1">
    <citation type="journal article" date="2019" name="Sci. Rep.">
        <title>Orb-weaving spider Araneus ventricosus genome elucidates the spidroin gene catalogue.</title>
        <authorList>
            <person name="Kono N."/>
            <person name="Nakamura H."/>
            <person name="Ohtoshi R."/>
            <person name="Moran D.A.P."/>
            <person name="Shinohara A."/>
            <person name="Yoshida Y."/>
            <person name="Fujiwara M."/>
            <person name="Mori M."/>
            <person name="Tomita M."/>
            <person name="Arakawa K."/>
        </authorList>
    </citation>
    <scope>NUCLEOTIDE SEQUENCE [LARGE SCALE GENOMIC DNA]</scope>
</reference>
<comment type="caution">
    <text evidence="6">The sequence shown here is derived from an EMBL/GenBank/DDBJ whole genome shotgun (WGS) entry which is preliminary data.</text>
</comment>
<feature type="domain" description="D-isomer specific 2-hydroxyacid dehydrogenase catalytic" evidence="4">
    <location>
        <begin position="6"/>
        <end position="323"/>
    </location>
</feature>
<sequence length="327" mass="36223">MSKPKVLITRPDIPENGIKKIKEHCDVEIYPEEKPIPKEELIKLISGKNGLFCVLTDPIDKEVIDAAGSSLKVIATMSVGYEHIDLNYCKAKNIKVSNCPDVSSDSVAEWTVTLMLCAGRNFMEAATAIKKGKWIHAWSPMWLCGAGLADATVGIMGMGRIGQNVMKKILPFQVKEVLYYDIFHPIKPAEEMGAKFVEFEELCKKSDYIVSMCNLTDETKNLFCTKVFDLMKPTAVFINTSRGGVVNQKDLYEALKKKTIHAAAIDVTVPEPLPKDHELLTLPNLIVTPHVASAEINVRIKMADLAAENILLGVQDKDLKTPVPMPK</sequence>
<comment type="similarity">
    <text evidence="3">Belongs to the D-isomer specific 2-hydroxyacid dehydrogenase family.</text>
</comment>
<protein>
    <recommendedName>
        <fullName evidence="2">Glyoxylate reductase/hydroxypyruvate reductase</fullName>
    </recommendedName>
</protein>
<evidence type="ECO:0000256" key="1">
    <source>
        <dbReference type="ARBA" id="ARBA00023002"/>
    </source>
</evidence>
<name>A0A4Y2IM64_ARAVE</name>
<dbReference type="InterPro" id="IPR036291">
    <property type="entry name" value="NAD(P)-bd_dom_sf"/>
</dbReference>
<keyword evidence="1 3" id="KW-0560">Oxidoreductase</keyword>
<dbReference type="Pfam" id="PF00389">
    <property type="entry name" value="2-Hacid_dh"/>
    <property type="match status" value="1"/>
</dbReference>
<dbReference type="GO" id="GO:0008465">
    <property type="term" value="F:hydroxypyruvate reductase (NADH) activity"/>
    <property type="evidence" value="ECO:0007669"/>
    <property type="project" value="TreeGrafter"/>
</dbReference>
<evidence type="ECO:0000256" key="3">
    <source>
        <dbReference type="RuleBase" id="RU003719"/>
    </source>
</evidence>
<dbReference type="AlphaFoldDB" id="A0A4Y2IM64"/>
<dbReference type="EMBL" id="BGPR01002780">
    <property type="protein sequence ID" value="GBM78797.1"/>
    <property type="molecule type" value="Genomic_DNA"/>
</dbReference>
<dbReference type="GO" id="GO:0051287">
    <property type="term" value="F:NAD binding"/>
    <property type="evidence" value="ECO:0007669"/>
    <property type="project" value="InterPro"/>
</dbReference>
<proteinExistence type="inferred from homology"/>
<dbReference type="PROSITE" id="PS00065">
    <property type="entry name" value="D_2_HYDROXYACID_DH_1"/>
    <property type="match status" value="1"/>
</dbReference>
<accession>A0A4Y2IM64</accession>
<dbReference type="Pfam" id="PF02826">
    <property type="entry name" value="2-Hacid_dh_C"/>
    <property type="match status" value="1"/>
</dbReference>
<dbReference type="GO" id="GO:0030267">
    <property type="term" value="F:glyoxylate reductase (NADPH) activity"/>
    <property type="evidence" value="ECO:0007669"/>
    <property type="project" value="TreeGrafter"/>
</dbReference>
<dbReference type="FunFam" id="3.40.50.720:FF:000026">
    <property type="entry name" value="Glyoxylate/hydroxypyruvate reductase B"/>
    <property type="match status" value="1"/>
</dbReference>
<dbReference type="InterPro" id="IPR006139">
    <property type="entry name" value="D-isomer_2_OHA_DH_cat_dom"/>
</dbReference>
<evidence type="ECO:0000259" key="5">
    <source>
        <dbReference type="Pfam" id="PF02826"/>
    </source>
</evidence>
<keyword evidence="7" id="KW-1185">Reference proteome</keyword>
<dbReference type="OrthoDB" id="6418651at2759"/>
<evidence type="ECO:0000313" key="6">
    <source>
        <dbReference type="EMBL" id="GBM78797.1"/>
    </source>
</evidence>
<dbReference type="PROSITE" id="PS00671">
    <property type="entry name" value="D_2_HYDROXYACID_DH_3"/>
    <property type="match status" value="1"/>
</dbReference>
<dbReference type="InterPro" id="IPR029752">
    <property type="entry name" value="D-isomer_DH_CS1"/>
</dbReference>
<evidence type="ECO:0000256" key="2">
    <source>
        <dbReference type="ARBA" id="ARBA00073306"/>
    </source>
</evidence>
<keyword evidence="6" id="KW-0670">Pyruvate</keyword>